<dbReference type="EMBL" id="GBXM01083854">
    <property type="protein sequence ID" value="JAH24723.1"/>
    <property type="molecule type" value="Transcribed_RNA"/>
</dbReference>
<protein>
    <submittedName>
        <fullName evidence="1">Uncharacterized protein</fullName>
    </submittedName>
</protein>
<reference evidence="1" key="1">
    <citation type="submission" date="2014-11" db="EMBL/GenBank/DDBJ databases">
        <authorList>
            <person name="Amaro Gonzalez C."/>
        </authorList>
    </citation>
    <scope>NUCLEOTIDE SEQUENCE</scope>
</reference>
<proteinExistence type="predicted"/>
<sequence length="17" mass="2234">MSARWWRYNKGSYFKRP</sequence>
<reference evidence="1" key="2">
    <citation type="journal article" date="2015" name="Fish Shellfish Immunol.">
        <title>Early steps in the European eel (Anguilla anguilla)-Vibrio vulnificus interaction in the gills: Role of the RtxA13 toxin.</title>
        <authorList>
            <person name="Callol A."/>
            <person name="Pajuelo D."/>
            <person name="Ebbesson L."/>
            <person name="Teles M."/>
            <person name="MacKenzie S."/>
            <person name="Amaro C."/>
        </authorList>
    </citation>
    <scope>NUCLEOTIDE SEQUENCE</scope>
</reference>
<accession>A0A0E9R8T0</accession>
<organism evidence="1">
    <name type="scientific">Anguilla anguilla</name>
    <name type="common">European freshwater eel</name>
    <name type="synonym">Muraena anguilla</name>
    <dbReference type="NCBI Taxonomy" id="7936"/>
    <lineage>
        <taxon>Eukaryota</taxon>
        <taxon>Metazoa</taxon>
        <taxon>Chordata</taxon>
        <taxon>Craniata</taxon>
        <taxon>Vertebrata</taxon>
        <taxon>Euteleostomi</taxon>
        <taxon>Actinopterygii</taxon>
        <taxon>Neopterygii</taxon>
        <taxon>Teleostei</taxon>
        <taxon>Anguilliformes</taxon>
        <taxon>Anguillidae</taxon>
        <taxon>Anguilla</taxon>
    </lineage>
</organism>
<dbReference type="AlphaFoldDB" id="A0A0E9R8T0"/>
<evidence type="ECO:0000313" key="1">
    <source>
        <dbReference type="EMBL" id="JAH24723.1"/>
    </source>
</evidence>
<name>A0A0E9R8T0_ANGAN</name>